<dbReference type="Proteomes" id="UP000570851">
    <property type="component" value="Unassembled WGS sequence"/>
</dbReference>
<dbReference type="GeneID" id="58724627"/>
<feature type="transmembrane region" description="Helical" evidence="1">
    <location>
        <begin position="21"/>
        <end position="42"/>
    </location>
</feature>
<evidence type="ECO:0000256" key="1">
    <source>
        <dbReference type="SAM" id="Phobius"/>
    </source>
</evidence>
<feature type="transmembrane region" description="Helical" evidence="1">
    <location>
        <begin position="62"/>
        <end position="89"/>
    </location>
</feature>
<feature type="transmembrane region" description="Helical" evidence="1">
    <location>
        <begin position="101"/>
        <end position="123"/>
    </location>
</feature>
<dbReference type="EMBL" id="JACKZP010000017">
    <property type="protein sequence ID" value="MBC1301626.1"/>
    <property type="molecule type" value="Genomic_DNA"/>
</dbReference>
<comment type="caution">
    <text evidence="2">The sequence shown here is derived from an EMBL/GenBank/DDBJ whole genome shotgun (WGS) entry which is preliminary data.</text>
</comment>
<dbReference type="InterPro" id="IPR007038">
    <property type="entry name" value="HupE_UreJ"/>
</dbReference>
<evidence type="ECO:0000313" key="3">
    <source>
        <dbReference type="Proteomes" id="UP000570851"/>
    </source>
</evidence>
<reference evidence="2 3" key="1">
    <citation type="submission" date="2019-11" db="EMBL/GenBank/DDBJ databases">
        <title>Comparison of genomes from free-living endosymbiotic cyanobacteria isolated from Azolla.</title>
        <authorList>
            <person name="Thiel T."/>
            <person name="Pratte B."/>
        </authorList>
    </citation>
    <scope>NUCLEOTIDE SEQUENCE [LARGE SCALE GENOMIC DNA]</scope>
    <source>
        <strain evidence="2 3">N2B</strain>
    </source>
</reference>
<organism evidence="2 3">
    <name type="scientific">Trichormus variabilis N2B</name>
    <dbReference type="NCBI Taxonomy" id="2681315"/>
    <lineage>
        <taxon>Bacteria</taxon>
        <taxon>Bacillati</taxon>
        <taxon>Cyanobacteriota</taxon>
        <taxon>Cyanophyceae</taxon>
        <taxon>Nostocales</taxon>
        <taxon>Nostocaceae</taxon>
        <taxon>Trichormus</taxon>
    </lineage>
</organism>
<dbReference type="Pfam" id="PF04955">
    <property type="entry name" value="HupE_UreJ"/>
    <property type="match status" value="1"/>
</dbReference>
<proteinExistence type="predicted"/>
<keyword evidence="1" id="KW-0472">Membrane</keyword>
<feature type="transmembrane region" description="Helical" evidence="1">
    <location>
        <begin position="129"/>
        <end position="146"/>
    </location>
</feature>
<accession>A0ABR6S5F4</accession>
<dbReference type="RefSeq" id="WP_011318747.1">
    <property type="nucleotide sequence ID" value="NZ_JACKZP010000017.1"/>
</dbReference>
<protein>
    <submittedName>
        <fullName evidence="2">HupE/UreJ family protein</fullName>
    </submittedName>
</protein>
<feature type="transmembrane region" description="Helical" evidence="1">
    <location>
        <begin position="185"/>
        <end position="211"/>
    </location>
</feature>
<evidence type="ECO:0000313" key="2">
    <source>
        <dbReference type="EMBL" id="MBC1301626.1"/>
    </source>
</evidence>
<name>A0ABR6S5F4_ANAVA</name>
<sequence>MLTTSIPTAVRKLQHRHLGAIAALILISLLSSVSGLSLQYQITNSWDGFLWGVADPVLHLDSLARILGIGLISTGIVHGSFVTMSFVLASVLGGLTHLSTFHLPGAEIAIAIFTIGFGAILVMPHKPNWLVVVILGAIAGLLQGYVSGQVTDGIDFISLLTYTAGFGLTQYAIATSTRRLVKDSLYTIVRFVGFAFMAIGFVFCGNLLNFLGTANF</sequence>
<keyword evidence="3" id="KW-1185">Reference proteome</keyword>
<feature type="transmembrane region" description="Helical" evidence="1">
    <location>
        <begin position="153"/>
        <end position="173"/>
    </location>
</feature>
<keyword evidence="1" id="KW-0812">Transmembrane</keyword>
<keyword evidence="1" id="KW-1133">Transmembrane helix</keyword>
<gene>
    <name evidence="2" type="ORF">GNE12_06815</name>
</gene>